<dbReference type="SMART" id="SM00382">
    <property type="entry name" value="AAA"/>
    <property type="match status" value="2"/>
</dbReference>
<evidence type="ECO:0000256" key="1">
    <source>
        <dbReference type="ARBA" id="ARBA00004202"/>
    </source>
</evidence>
<dbReference type="CDD" id="cd03215">
    <property type="entry name" value="ABC_Carb_Monos_II"/>
    <property type="match status" value="1"/>
</dbReference>
<dbReference type="FunFam" id="3.40.50.300:FF:000127">
    <property type="entry name" value="Ribose import ATP-binding protein RbsA"/>
    <property type="match status" value="1"/>
</dbReference>
<evidence type="ECO:0000256" key="5">
    <source>
        <dbReference type="ARBA" id="ARBA00022737"/>
    </source>
</evidence>
<dbReference type="GO" id="GO:0005886">
    <property type="term" value="C:plasma membrane"/>
    <property type="evidence" value="ECO:0007669"/>
    <property type="project" value="UniProtKB-SubCell"/>
</dbReference>
<dbReference type="InterPro" id="IPR050107">
    <property type="entry name" value="ABC_carbohydrate_import_ATPase"/>
</dbReference>
<evidence type="ECO:0000256" key="9">
    <source>
        <dbReference type="ARBA" id="ARBA00023136"/>
    </source>
</evidence>
<name>F4LMF1_TREBD</name>
<evidence type="ECO:0000256" key="8">
    <source>
        <dbReference type="ARBA" id="ARBA00022967"/>
    </source>
</evidence>
<dbReference type="Gene3D" id="3.40.50.300">
    <property type="entry name" value="P-loop containing nucleotide triphosphate hydrolases"/>
    <property type="match status" value="2"/>
</dbReference>
<evidence type="ECO:0000313" key="11">
    <source>
        <dbReference type="EMBL" id="AEE15713.1"/>
    </source>
</evidence>
<dbReference type="InterPro" id="IPR027417">
    <property type="entry name" value="P-loop_NTPase"/>
</dbReference>
<protein>
    <submittedName>
        <fullName evidence="11">Monosaccharide-transporting ATPase</fullName>
        <ecNumber evidence="11">3.6.3.17</ecNumber>
    </submittedName>
</protein>
<keyword evidence="2" id="KW-0813">Transport</keyword>
<evidence type="ECO:0000256" key="7">
    <source>
        <dbReference type="ARBA" id="ARBA00022840"/>
    </source>
</evidence>
<keyword evidence="4" id="KW-0762">Sugar transport</keyword>
<dbReference type="GO" id="GO:0016887">
    <property type="term" value="F:ATP hydrolysis activity"/>
    <property type="evidence" value="ECO:0007669"/>
    <property type="project" value="InterPro"/>
</dbReference>
<keyword evidence="3" id="KW-1003">Cell membrane</keyword>
<proteinExistence type="predicted"/>
<dbReference type="EC" id="3.6.3.17" evidence="11"/>
<dbReference type="eggNOG" id="COG1129">
    <property type="taxonomic scope" value="Bacteria"/>
</dbReference>
<reference evidence="12" key="1">
    <citation type="submission" date="2011-04" db="EMBL/GenBank/DDBJ databases">
        <title>The complete genome of Treponema brennaborense DSM 12168.</title>
        <authorList>
            <person name="Lucas S."/>
            <person name="Han J."/>
            <person name="Lapidus A."/>
            <person name="Bruce D."/>
            <person name="Goodwin L."/>
            <person name="Pitluck S."/>
            <person name="Peters L."/>
            <person name="Kyrpides N."/>
            <person name="Mavromatis K."/>
            <person name="Ivanova N."/>
            <person name="Mikhailova N."/>
            <person name="Pagani I."/>
            <person name="Teshima H."/>
            <person name="Detter J.C."/>
            <person name="Tapia R."/>
            <person name="Han C."/>
            <person name="Land M."/>
            <person name="Hauser L."/>
            <person name="Markowitz V."/>
            <person name="Cheng J.-F."/>
            <person name="Hugenholtz P."/>
            <person name="Woyke T."/>
            <person name="Wu D."/>
            <person name="Gronow S."/>
            <person name="Wellnitz S."/>
            <person name="Brambilla E."/>
            <person name="Klenk H.-P."/>
            <person name="Eisen J.A."/>
        </authorList>
    </citation>
    <scope>NUCLEOTIDE SEQUENCE [LARGE SCALE GENOMIC DNA]</scope>
    <source>
        <strain evidence="12">DSM 12168 / CIP 105900 / DD5/3</strain>
    </source>
</reference>
<dbReference type="CDD" id="cd03216">
    <property type="entry name" value="ABC_Carb_Monos_I"/>
    <property type="match status" value="1"/>
</dbReference>
<evidence type="ECO:0000259" key="10">
    <source>
        <dbReference type="PROSITE" id="PS50893"/>
    </source>
</evidence>
<keyword evidence="11" id="KW-0378">Hydrolase</keyword>
<dbReference type="InterPro" id="IPR017871">
    <property type="entry name" value="ABC_transporter-like_CS"/>
</dbReference>
<keyword evidence="8" id="KW-1278">Translocase</keyword>
<organism evidence="11 12">
    <name type="scientific">Treponema brennaborense (strain DSM 12168 / CIP 105900 / DD5/3)</name>
    <dbReference type="NCBI Taxonomy" id="906968"/>
    <lineage>
        <taxon>Bacteria</taxon>
        <taxon>Pseudomonadati</taxon>
        <taxon>Spirochaetota</taxon>
        <taxon>Spirochaetia</taxon>
        <taxon>Spirochaetales</taxon>
        <taxon>Treponemataceae</taxon>
        <taxon>Treponema</taxon>
    </lineage>
</organism>
<feature type="domain" description="ABC transporter" evidence="10">
    <location>
        <begin position="3"/>
        <end position="239"/>
    </location>
</feature>
<dbReference type="PROSITE" id="PS50893">
    <property type="entry name" value="ABC_TRANSPORTER_2"/>
    <property type="match status" value="2"/>
</dbReference>
<dbReference type="RefSeq" id="WP_013757432.1">
    <property type="nucleotide sequence ID" value="NC_015500.1"/>
</dbReference>
<evidence type="ECO:0000256" key="2">
    <source>
        <dbReference type="ARBA" id="ARBA00022448"/>
    </source>
</evidence>
<dbReference type="Proteomes" id="UP000006546">
    <property type="component" value="Chromosome"/>
</dbReference>
<dbReference type="KEGG" id="tbe:Trebr_0264"/>
<dbReference type="SUPFAM" id="SSF52540">
    <property type="entry name" value="P-loop containing nucleoside triphosphate hydrolases"/>
    <property type="match status" value="2"/>
</dbReference>
<sequence>MRIHMNGISKCFGEAAILSDVHFSLEPGEIHALMGENGAGKSTLMKILTGVYQKDSGDIFIDDKKVCFSGPKQAEQAGICFVHQELNSLLDMTVQENIFLGRELTSVPGVLCVKRMKRETERILQTFGVAIAADELLGNLSVGQRQMVEIAKAFLVQAEAVILDEPTAALTDTEVDRLFSVVRLLKEKGTSFVYISHRMEEIFRLCDRVTVMRDGRIVGTESVRRTDADELIRLMIGRSLGNLYPKEPVAPGPILLQAEGLSKQGVFRDVSFRLHAGEILGIAGLMGSGRTEIAKTLFGSYRADSGSLYVKGKKLSLHSHTPRNARKLGIAFITEDRKEEGLMIRESIAKNLSLTNFSVITDHRFLISKKKERTLTAAAVSRFRIKCRGGNHICGNLSGGNQQKVVFAKWLFTEPDILILDEPTRGVDVGAKQEIYSIITELVKRGAAVLFISSELPEVIGMSDRIAVVHEGTIAGILERADVSQEKIMALATGGRA</sequence>
<keyword evidence="5" id="KW-0677">Repeat</keyword>
<dbReference type="PANTHER" id="PTHR43790:SF3">
    <property type="entry name" value="D-ALLOSE IMPORT ATP-BINDING PROTEIN ALSA-RELATED"/>
    <property type="match status" value="1"/>
</dbReference>
<gene>
    <name evidence="11" type="ordered locus">Trebr_0264</name>
</gene>
<dbReference type="OrthoDB" id="304830at2"/>
<dbReference type="InterPro" id="IPR003439">
    <property type="entry name" value="ABC_transporter-like_ATP-bd"/>
</dbReference>
<accession>F4LMF1</accession>
<evidence type="ECO:0000256" key="4">
    <source>
        <dbReference type="ARBA" id="ARBA00022597"/>
    </source>
</evidence>
<dbReference type="GO" id="GO:0005524">
    <property type="term" value="F:ATP binding"/>
    <property type="evidence" value="ECO:0007669"/>
    <property type="project" value="UniProtKB-KW"/>
</dbReference>
<dbReference type="PROSITE" id="PS00211">
    <property type="entry name" value="ABC_TRANSPORTER_1"/>
    <property type="match status" value="2"/>
</dbReference>
<evidence type="ECO:0000313" key="12">
    <source>
        <dbReference type="Proteomes" id="UP000006546"/>
    </source>
</evidence>
<keyword evidence="12" id="KW-1185">Reference proteome</keyword>
<dbReference type="AlphaFoldDB" id="F4LMF1"/>
<dbReference type="EMBL" id="CP002696">
    <property type="protein sequence ID" value="AEE15713.1"/>
    <property type="molecule type" value="Genomic_DNA"/>
</dbReference>
<evidence type="ECO:0000256" key="3">
    <source>
        <dbReference type="ARBA" id="ARBA00022475"/>
    </source>
</evidence>
<comment type="subcellular location">
    <subcellularLocation>
        <location evidence="1">Cell membrane</location>
        <topology evidence="1">Peripheral membrane protein</topology>
    </subcellularLocation>
</comment>
<feature type="domain" description="ABC transporter" evidence="10">
    <location>
        <begin position="249"/>
        <end position="496"/>
    </location>
</feature>
<dbReference type="STRING" id="906968.Trebr_0264"/>
<dbReference type="Pfam" id="PF00005">
    <property type="entry name" value="ABC_tran"/>
    <property type="match status" value="2"/>
</dbReference>
<evidence type="ECO:0000256" key="6">
    <source>
        <dbReference type="ARBA" id="ARBA00022741"/>
    </source>
</evidence>
<keyword evidence="6" id="KW-0547">Nucleotide-binding</keyword>
<dbReference type="HOGENOM" id="CLU_000604_92_1_12"/>
<keyword evidence="7" id="KW-0067">ATP-binding</keyword>
<keyword evidence="9" id="KW-0472">Membrane</keyword>
<dbReference type="InterPro" id="IPR003593">
    <property type="entry name" value="AAA+_ATPase"/>
</dbReference>
<dbReference type="PANTHER" id="PTHR43790">
    <property type="entry name" value="CARBOHYDRATE TRANSPORT ATP-BINDING PROTEIN MG119-RELATED"/>
    <property type="match status" value="1"/>
</dbReference>